<feature type="non-terminal residue" evidence="1">
    <location>
        <position position="1"/>
    </location>
</feature>
<protein>
    <submittedName>
        <fullName evidence="1">Uncharacterized protein</fullName>
    </submittedName>
</protein>
<proteinExistence type="predicted"/>
<keyword evidence="2" id="KW-1185">Reference proteome</keyword>
<evidence type="ECO:0000313" key="2">
    <source>
        <dbReference type="Proteomes" id="UP000807469"/>
    </source>
</evidence>
<dbReference type="Proteomes" id="UP000807469">
    <property type="component" value="Unassembled WGS sequence"/>
</dbReference>
<reference evidence="1" key="1">
    <citation type="submission" date="2020-11" db="EMBL/GenBank/DDBJ databases">
        <authorList>
            <consortium name="DOE Joint Genome Institute"/>
            <person name="Ahrendt S."/>
            <person name="Riley R."/>
            <person name="Andreopoulos W."/>
            <person name="Labutti K."/>
            <person name="Pangilinan J."/>
            <person name="Ruiz-Duenas F.J."/>
            <person name="Barrasa J.M."/>
            <person name="Sanchez-Garcia M."/>
            <person name="Camarero S."/>
            <person name="Miyauchi S."/>
            <person name="Serrano A."/>
            <person name="Linde D."/>
            <person name="Babiker R."/>
            <person name="Drula E."/>
            <person name="Ayuso-Fernandez I."/>
            <person name="Pacheco R."/>
            <person name="Padilla G."/>
            <person name="Ferreira P."/>
            <person name="Barriuso J."/>
            <person name="Kellner H."/>
            <person name="Castanera R."/>
            <person name="Alfaro M."/>
            <person name="Ramirez L."/>
            <person name="Pisabarro A.G."/>
            <person name="Kuo A."/>
            <person name="Tritt A."/>
            <person name="Lipzen A."/>
            <person name="He G."/>
            <person name="Yan M."/>
            <person name="Ng V."/>
            <person name="Cullen D."/>
            <person name="Martin F."/>
            <person name="Rosso M.-N."/>
            <person name="Henrissat B."/>
            <person name="Hibbett D."/>
            <person name="Martinez A.T."/>
            <person name="Grigoriev I.V."/>
        </authorList>
    </citation>
    <scope>NUCLEOTIDE SEQUENCE</scope>
    <source>
        <strain evidence="1">CIRM-BRFM 674</strain>
    </source>
</reference>
<gene>
    <name evidence="1" type="ORF">BDN70DRAFT_889022</name>
</gene>
<evidence type="ECO:0000313" key="1">
    <source>
        <dbReference type="EMBL" id="KAF9470481.1"/>
    </source>
</evidence>
<organism evidence="1 2">
    <name type="scientific">Pholiota conissans</name>
    <dbReference type="NCBI Taxonomy" id="109636"/>
    <lineage>
        <taxon>Eukaryota</taxon>
        <taxon>Fungi</taxon>
        <taxon>Dikarya</taxon>
        <taxon>Basidiomycota</taxon>
        <taxon>Agaricomycotina</taxon>
        <taxon>Agaricomycetes</taxon>
        <taxon>Agaricomycetidae</taxon>
        <taxon>Agaricales</taxon>
        <taxon>Agaricineae</taxon>
        <taxon>Strophariaceae</taxon>
        <taxon>Pholiota</taxon>
    </lineage>
</organism>
<sequence>PISLLTYFPLSLSGVRMRSYQRIPAVISIVLLASYSHVCCTATYASICISSTPTDMVNHSVLYALLKGWSGVDPGKALHLPITPFRACR</sequence>
<accession>A0A9P6CKX6</accession>
<name>A0A9P6CKX6_9AGAR</name>
<dbReference type="AlphaFoldDB" id="A0A9P6CKX6"/>
<dbReference type="EMBL" id="MU155975">
    <property type="protein sequence ID" value="KAF9470481.1"/>
    <property type="molecule type" value="Genomic_DNA"/>
</dbReference>
<comment type="caution">
    <text evidence="1">The sequence shown here is derived from an EMBL/GenBank/DDBJ whole genome shotgun (WGS) entry which is preliminary data.</text>
</comment>